<gene>
    <name evidence="1" type="ORF">F5148DRAFT_678355</name>
</gene>
<accession>A0ACC0UEB7</accession>
<name>A0ACC0UEB7_9AGAM</name>
<dbReference type="EMBL" id="JAGFNK010000053">
    <property type="protein sequence ID" value="KAI9509918.1"/>
    <property type="molecule type" value="Genomic_DNA"/>
</dbReference>
<keyword evidence="2" id="KW-1185">Reference proteome</keyword>
<organism evidence="1 2">
    <name type="scientific">Russula earlei</name>
    <dbReference type="NCBI Taxonomy" id="71964"/>
    <lineage>
        <taxon>Eukaryota</taxon>
        <taxon>Fungi</taxon>
        <taxon>Dikarya</taxon>
        <taxon>Basidiomycota</taxon>
        <taxon>Agaricomycotina</taxon>
        <taxon>Agaricomycetes</taxon>
        <taxon>Russulales</taxon>
        <taxon>Russulaceae</taxon>
        <taxon>Russula</taxon>
    </lineage>
</organism>
<comment type="caution">
    <text evidence="1">The sequence shown here is derived from an EMBL/GenBank/DDBJ whole genome shotgun (WGS) entry which is preliminary data.</text>
</comment>
<sequence length="513" mass="56785">MTTALSASRNKFLNISNHNDTNPARAGIHPSDSPKLSSRFSFRCLDHIQPSSGEDDPSDMSADESDEQDPAGNTTVPPLRGRMTDEVDPDVGSEFNKGPPRPSSWADSDLSIIIAVIVPLANWLTGTDQIKNLFLVLFLIVYLHQLVQVPWELYHAARQRRSHPSLSSLNPPGCEDEAAIKVQKRLATAELQRHELAYLFISMITPFAGAALLRSVLGIVNGIHSISWFSTTLFVLAAGVRPWGHLISRLRERTTHLHDAVHYPSPDAQLIVASRLQAMADRMNSLEQELEAIKRVMTTQVFVEEMHGDISSALQDTERAVRKQERKNETIRISFDTRLATLEKAVSRAERARVERVRGIAPGNSAMSSATDDRAYSRHESAHGSIFCFLRTIANGFTFNYFDLSSPPASPSVPQIPTGGRPPLHHTITPSRLETIEEDETEPLTAVRLDKNFGYPDNAIPHMSRQNDSDTANGRLRQPRRLAVAVAHLVGLPYRLAVGILVALSPPLGHLFN</sequence>
<evidence type="ECO:0000313" key="1">
    <source>
        <dbReference type="EMBL" id="KAI9509918.1"/>
    </source>
</evidence>
<evidence type="ECO:0000313" key="2">
    <source>
        <dbReference type="Proteomes" id="UP001207468"/>
    </source>
</evidence>
<protein>
    <submittedName>
        <fullName evidence="1">Uncharacterized protein</fullName>
    </submittedName>
</protein>
<dbReference type="Proteomes" id="UP001207468">
    <property type="component" value="Unassembled WGS sequence"/>
</dbReference>
<proteinExistence type="predicted"/>
<reference evidence="1" key="1">
    <citation type="submission" date="2021-03" db="EMBL/GenBank/DDBJ databases">
        <title>Evolutionary priming and transition to the ectomycorrhizal habit in an iconic lineage of mushroom-forming fungi: is preadaptation a requirement?</title>
        <authorList>
            <consortium name="DOE Joint Genome Institute"/>
            <person name="Looney B.P."/>
            <person name="Miyauchi S."/>
            <person name="Morin E."/>
            <person name="Drula E."/>
            <person name="Courty P.E."/>
            <person name="Chicoki N."/>
            <person name="Fauchery L."/>
            <person name="Kohler A."/>
            <person name="Kuo A."/>
            <person name="LaButti K."/>
            <person name="Pangilinan J."/>
            <person name="Lipzen A."/>
            <person name="Riley R."/>
            <person name="Andreopoulos W."/>
            <person name="He G."/>
            <person name="Johnson J."/>
            <person name="Barry K.W."/>
            <person name="Grigoriev I.V."/>
            <person name="Nagy L."/>
            <person name="Hibbett D."/>
            <person name="Henrissat B."/>
            <person name="Matheny P.B."/>
            <person name="Labbe J."/>
            <person name="Martin A.F."/>
        </authorList>
    </citation>
    <scope>NUCLEOTIDE SEQUENCE</scope>
    <source>
        <strain evidence="1">BPL698</strain>
    </source>
</reference>